<protein>
    <submittedName>
        <fullName evidence="3">Unplaced genomic scaffold CY34scaffold_217, whole genome shotgun sequence</fullName>
    </submittedName>
</protein>
<organism evidence="3 4">
    <name type="scientific">Suillus luteus UH-Slu-Lm8-n1</name>
    <dbReference type="NCBI Taxonomy" id="930992"/>
    <lineage>
        <taxon>Eukaryota</taxon>
        <taxon>Fungi</taxon>
        <taxon>Dikarya</taxon>
        <taxon>Basidiomycota</taxon>
        <taxon>Agaricomycotina</taxon>
        <taxon>Agaricomycetes</taxon>
        <taxon>Agaricomycetidae</taxon>
        <taxon>Boletales</taxon>
        <taxon>Suillineae</taxon>
        <taxon>Suillaceae</taxon>
        <taxon>Suillus</taxon>
    </lineage>
</organism>
<dbReference type="HOGENOM" id="CLU_657375_0_0_1"/>
<gene>
    <name evidence="3" type="ORF">CY34DRAFT_808419</name>
</gene>
<proteinExistence type="predicted"/>
<feature type="region of interest" description="Disordered" evidence="1">
    <location>
        <begin position="54"/>
        <end position="127"/>
    </location>
</feature>
<dbReference type="InParanoid" id="A0A0D0AY71"/>
<keyword evidence="2" id="KW-0732">Signal</keyword>
<accession>A0A0D0AY71</accession>
<feature type="chain" id="PRO_5002207003" evidence="2">
    <location>
        <begin position="25"/>
        <end position="410"/>
    </location>
</feature>
<dbReference type="EMBL" id="KN835348">
    <property type="protein sequence ID" value="KIK39312.1"/>
    <property type="molecule type" value="Genomic_DNA"/>
</dbReference>
<name>A0A0D0AY71_9AGAM</name>
<reference evidence="4" key="2">
    <citation type="submission" date="2015-01" db="EMBL/GenBank/DDBJ databases">
        <title>Evolutionary Origins and Diversification of the Mycorrhizal Mutualists.</title>
        <authorList>
            <consortium name="DOE Joint Genome Institute"/>
            <consortium name="Mycorrhizal Genomics Consortium"/>
            <person name="Kohler A."/>
            <person name="Kuo A."/>
            <person name="Nagy L.G."/>
            <person name="Floudas D."/>
            <person name="Copeland A."/>
            <person name="Barry K.W."/>
            <person name="Cichocki N."/>
            <person name="Veneault-Fourrey C."/>
            <person name="LaButti K."/>
            <person name="Lindquist E.A."/>
            <person name="Lipzen A."/>
            <person name="Lundell T."/>
            <person name="Morin E."/>
            <person name="Murat C."/>
            <person name="Riley R."/>
            <person name="Ohm R."/>
            <person name="Sun H."/>
            <person name="Tunlid A."/>
            <person name="Henrissat B."/>
            <person name="Grigoriev I.V."/>
            <person name="Hibbett D.S."/>
            <person name="Martin F."/>
        </authorList>
    </citation>
    <scope>NUCLEOTIDE SEQUENCE [LARGE SCALE GENOMIC DNA]</scope>
    <source>
        <strain evidence="4">UH-Slu-Lm8-n1</strain>
    </source>
</reference>
<evidence type="ECO:0000256" key="1">
    <source>
        <dbReference type="SAM" id="MobiDB-lite"/>
    </source>
</evidence>
<feature type="region of interest" description="Disordered" evidence="1">
    <location>
        <begin position="266"/>
        <end position="285"/>
    </location>
</feature>
<dbReference type="Proteomes" id="UP000054485">
    <property type="component" value="Unassembled WGS sequence"/>
</dbReference>
<evidence type="ECO:0000256" key="2">
    <source>
        <dbReference type="SAM" id="SignalP"/>
    </source>
</evidence>
<evidence type="ECO:0000313" key="3">
    <source>
        <dbReference type="EMBL" id="KIK39312.1"/>
    </source>
</evidence>
<dbReference type="AlphaFoldDB" id="A0A0D0AY71"/>
<keyword evidence="4" id="KW-1185">Reference proteome</keyword>
<feature type="signal peptide" evidence="2">
    <location>
        <begin position="1"/>
        <end position="24"/>
    </location>
</feature>
<sequence length="410" mass="44046">MQAIQTQQHSILTAVLPLLPLVQAFPLHADQAKTFITDNVLSSISSLNRDIDSMKSSLSDLSPPSNSIQSVSKSTAAVPPFLTENHPTRKRTNSWLNQEDAHSGRSQSGRPHSVAPMMGSPRMDHHKKPRLDSVLRAASPQLVRPHTANSPAKHALDLRGLTSPAHGSDTNSGYAVAPRPEYTTRMPLTDIMPPLVNHGTMQFQKPVAESSSSGPRANFPTNIRRMHASSQSGRHSLLSVRAHEAIPPASTAAQISLDISTTAAKPANFVPPTTNQDRMKTPESVPPISKAIKLEEVLRSPLRCYISIPPSPLSSLSPSPIPTPARSVLKSHVQHAADGVARRQVTFATSNQAFTSSARPNPSVSSLLALDSMSASMSLRDRRAQMSMLGRTASSAKRFIPLGSSSDEEG</sequence>
<dbReference type="OrthoDB" id="2680357at2759"/>
<reference evidence="3 4" key="1">
    <citation type="submission" date="2014-04" db="EMBL/GenBank/DDBJ databases">
        <authorList>
            <consortium name="DOE Joint Genome Institute"/>
            <person name="Kuo A."/>
            <person name="Ruytinx J."/>
            <person name="Rineau F."/>
            <person name="Colpaert J."/>
            <person name="Kohler A."/>
            <person name="Nagy L.G."/>
            <person name="Floudas D."/>
            <person name="Copeland A."/>
            <person name="Barry K.W."/>
            <person name="Cichocki N."/>
            <person name="Veneault-Fourrey C."/>
            <person name="LaButti K."/>
            <person name="Lindquist E.A."/>
            <person name="Lipzen A."/>
            <person name="Lundell T."/>
            <person name="Morin E."/>
            <person name="Murat C."/>
            <person name="Sun H."/>
            <person name="Tunlid A."/>
            <person name="Henrissat B."/>
            <person name="Grigoriev I.V."/>
            <person name="Hibbett D.S."/>
            <person name="Martin F."/>
            <person name="Nordberg H.P."/>
            <person name="Cantor M.N."/>
            <person name="Hua S.X."/>
        </authorList>
    </citation>
    <scope>NUCLEOTIDE SEQUENCE [LARGE SCALE GENOMIC DNA]</scope>
    <source>
        <strain evidence="3 4">UH-Slu-Lm8-n1</strain>
    </source>
</reference>
<evidence type="ECO:0000313" key="4">
    <source>
        <dbReference type="Proteomes" id="UP000054485"/>
    </source>
</evidence>
<dbReference type="STRING" id="930992.A0A0D0AY71"/>
<feature type="compositionally biased region" description="Low complexity" evidence="1">
    <location>
        <begin position="54"/>
        <end position="67"/>
    </location>
</feature>